<accession>A0ABW1YEC1</accession>
<reference evidence="3" key="1">
    <citation type="journal article" date="2019" name="Int. J. Syst. Evol. Microbiol.">
        <title>The Global Catalogue of Microorganisms (GCM) 10K type strain sequencing project: providing services to taxonomists for standard genome sequencing and annotation.</title>
        <authorList>
            <consortium name="The Broad Institute Genomics Platform"/>
            <consortium name="The Broad Institute Genome Sequencing Center for Infectious Disease"/>
            <person name="Wu L."/>
            <person name="Ma J."/>
        </authorList>
    </citation>
    <scope>NUCLEOTIDE SEQUENCE [LARGE SCALE GENOMIC DNA]</scope>
    <source>
        <strain evidence="3">CGMCC 1.15772</strain>
    </source>
</reference>
<dbReference type="Gene3D" id="3.30.450.130">
    <property type="entry name" value="irre protein"/>
    <property type="match status" value="1"/>
</dbReference>
<gene>
    <name evidence="2" type="ORF">ACFP81_05950</name>
</gene>
<dbReference type="PANTHER" id="PTHR43236:SF2">
    <property type="entry name" value="BLL0069 PROTEIN"/>
    <property type="match status" value="1"/>
</dbReference>
<evidence type="ECO:0000313" key="3">
    <source>
        <dbReference type="Proteomes" id="UP001596297"/>
    </source>
</evidence>
<dbReference type="Proteomes" id="UP001596297">
    <property type="component" value="Unassembled WGS sequence"/>
</dbReference>
<evidence type="ECO:0000259" key="1">
    <source>
        <dbReference type="Pfam" id="PF06114"/>
    </source>
</evidence>
<organism evidence="2 3">
    <name type="scientific">Deinococcus lacus</name>
    <dbReference type="NCBI Taxonomy" id="392561"/>
    <lineage>
        <taxon>Bacteria</taxon>
        <taxon>Thermotogati</taxon>
        <taxon>Deinococcota</taxon>
        <taxon>Deinococci</taxon>
        <taxon>Deinococcales</taxon>
        <taxon>Deinococcaceae</taxon>
        <taxon>Deinococcus</taxon>
    </lineage>
</organism>
<dbReference type="Gene3D" id="1.10.10.2910">
    <property type="match status" value="1"/>
</dbReference>
<evidence type="ECO:0000313" key="2">
    <source>
        <dbReference type="EMBL" id="MFC6591602.1"/>
    </source>
</evidence>
<dbReference type="PANTHER" id="PTHR43236">
    <property type="entry name" value="ANTITOXIN HIGA1"/>
    <property type="match status" value="1"/>
</dbReference>
<proteinExistence type="predicted"/>
<dbReference type="Gene3D" id="1.10.10.1030">
    <property type="entry name" value="IrrE, HTH domain"/>
    <property type="match status" value="1"/>
</dbReference>
<keyword evidence="3" id="KW-1185">Reference proteome</keyword>
<feature type="domain" description="IrrE N-terminal-like" evidence="1">
    <location>
        <begin position="54"/>
        <end position="170"/>
    </location>
</feature>
<comment type="caution">
    <text evidence="2">The sequence shown here is derived from an EMBL/GenBank/DDBJ whole genome shotgun (WGS) entry which is preliminary data.</text>
</comment>
<dbReference type="InterPro" id="IPR052345">
    <property type="entry name" value="Rad_response_metalloprotease"/>
</dbReference>
<sequence length="266" mass="29035">MEADAKPRPHDGPDAENLLRAALRERMRQLAEAYGLSVPGRDAFNLMSGVPAELRFLPMGDRDGAYDPEHGVILINSEMQPQRQRFTLAHEISHALLLADDDLLSDLHDAFEGEQLEEELEALCNLGAATLLMPGALVREVIERFGETGRALAELTRRADVSATSALYTLAEASETKVLYAVCAPVRSSAGNGPITVRASEGSRHFRYSLTEGTPVPEDHPLVLALASGLETRDQSYIPFRSGKKMKAAVVAFPQLRRVLVSFTVS</sequence>
<dbReference type="RefSeq" id="WP_380082606.1">
    <property type="nucleotide sequence ID" value="NZ_JBHSWD010000001.1"/>
</dbReference>
<dbReference type="InterPro" id="IPR010359">
    <property type="entry name" value="IrrE_HExxH"/>
</dbReference>
<name>A0ABW1YEC1_9DEIO</name>
<dbReference type="InterPro" id="IPR044853">
    <property type="entry name" value="G3DSA:1.10.10.1030"/>
</dbReference>
<dbReference type="EMBL" id="JBHSWD010000001">
    <property type="protein sequence ID" value="MFC6591602.1"/>
    <property type="molecule type" value="Genomic_DNA"/>
</dbReference>
<dbReference type="Pfam" id="PF06114">
    <property type="entry name" value="Peptidase_M78"/>
    <property type="match status" value="1"/>
</dbReference>
<protein>
    <submittedName>
        <fullName evidence="2">ImmA/IrrE family metallo-endopeptidase</fullName>
    </submittedName>
</protein>